<feature type="domain" description="Xylanolytic transcriptional activator regulatory" evidence="5">
    <location>
        <begin position="269"/>
        <end position="347"/>
    </location>
</feature>
<keyword evidence="1" id="KW-0805">Transcription regulation</keyword>
<proteinExistence type="predicted"/>
<keyword evidence="2" id="KW-0804">Transcription</keyword>
<evidence type="ECO:0000256" key="2">
    <source>
        <dbReference type="ARBA" id="ARBA00023163"/>
    </source>
</evidence>
<dbReference type="RefSeq" id="XP_062660837.1">
    <property type="nucleotide sequence ID" value="XM_062805959.1"/>
</dbReference>
<name>A0AAE0HIR8_9PEZI</name>
<reference evidence="6" key="2">
    <citation type="submission" date="2023-06" db="EMBL/GenBank/DDBJ databases">
        <authorList>
            <consortium name="Lawrence Berkeley National Laboratory"/>
            <person name="Haridas S."/>
            <person name="Hensen N."/>
            <person name="Bonometti L."/>
            <person name="Westerberg I."/>
            <person name="Brannstrom I.O."/>
            <person name="Guillou S."/>
            <person name="Cros-Aarteil S."/>
            <person name="Calhoun S."/>
            <person name="Kuo A."/>
            <person name="Mondo S."/>
            <person name="Pangilinan J."/>
            <person name="Riley R."/>
            <person name="Labutti K."/>
            <person name="Andreopoulos B."/>
            <person name="Lipzen A."/>
            <person name="Chen C."/>
            <person name="Yanf M."/>
            <person name="Daum C."/>
            <person name="Ng V."/>
            <person name="Clum A."/>
            <person name="Steindorff A."/>
            <person name="Ohm R."/>
            <person name="Martin F."/>
            <person name="Silar P."/>
            <person name="Natvig D."/>
            <person name="Lalanne C."/>
            <person name="Gautier V."/>
            <person name="Ament-Velasquez S.L."/>
            <person name="Kruys A."/>
            <person name="Hutchinson M.I."/>
            <person name="Powell A.J."/>
            <person name="Barry K."/>
            <person name="Miller A.N."/>
            <person name="Grigoriev I.V."/>
            <person name="Debuchy R."/>
            <person name="Gladieux P."/>
            <person name="Thoren M.H."/>
            <person name="Johannesson H."/>
        </authorList>
    </citation>
    <scope>NUCLEOTIDE SEQUENCE</scope>
    <source>
        <strain evidence="6">CBS 168.71</strain>
    </source>
</reference>
<keyword evidence="3" id="KW-0539">Nucleus</keyword>
<dbReference type="InterPro" id="IPR007219">
    <property type="entry name" value="XnlR_reg_dom"/>
</dbReference>
<dbReference type="GO" id="GO:0003677">
    <property type="term" value="F:DNA binding"/>
    <property type="evidence" value="ECO:0007669"/>
    <property type="project" value="InterPro"/>
</dbReference>
<dbReference type="PANTHER" id="PTHR47840">
    <property type="entry name" value="ZN(II)2CYS6 TRANSCRIPTION FACTOR (EUROFUNG)-RELATED"/>
    <property type="match status" value="1"/>
</dbReference>
<dbReference type="Proteomes" id="UP001278766">
    <property type="component" value="Unassembled WGS sequence"/>
</dbReference>
<reference evidence="6" key="1">
    <citation type="journal article" date="2023" name="Mol. Phylogenet. Evol.">
        <title>Genome-scale phylogeny and comparative genomics of the fungal order Sordariales.</title>
        <authorList>
            <person name="Hensen N."/>
            <person name="Bonometti L."/>
            <person name="Westerberg I."/>
            <person name="Brannstrom I.O."/>
            <person name="Guillou S."/>
            <person name="Cros-Aarteil S."/>
            <person name="Calhoun S."/>
            <person name="Haridas S."/>
            <person name="Kuo A."/>
            <person name="Mondo S."/>
            <person name="Pangilinan J."/>
            <person name="Riley R."/>
            <person name="LaButti K."/>
            <person name="Andreopoulos B."/>
            <person name="Lipzen A."/>
            <person name="Chen C."/>
            <person name="Yan M."/>
            <person name="Daum C."/>
            <person name="Ng V."/>
            <person name="Clum A."/>
            <person name="Steindorff A."/>
            <person name="Ohm R.A."/>
            <person name="Martin F."/>
            <person name="Silar P."/>
            <person name="Natvig D.O."/>
            <person name="Lalanne C."/>
            <person name="Gautier V."/>
            <person name="Ament-Velasquez S.L."/>
            <person name="Kruys A."/>
            <person name="Hutchinson M.I."/>
            <person name="Powell A.J."/>
            <person name="Barry K."/>
            <person name="Miller A.N."/>
            <person name="Grigoriev I.V."/>
            <person name="Debuchy R."/>
            <person name="Gladieux P."/>
            <person name="Hiltunen Thoren M."/>
            <person name="Johannesson H."/>
        </authorList>
    </citation>
    <scope>NUCLEOTIDE SEQUENCE</scope>
    <source>
        <strain evidence="6">CBS 168.71</strain>
    </source>
</reference>
<dbReference type="EMBL" id="JAUEPN010000003">
    <property type="protein sequence ID" value="KAK3297323.1"/>
    <property type="molecule type" value="Genomic_DNA"/>
</dbReference>
<comment type="caution">
    <text evidence="6">The sequence shown here is derived from an EMBL/GenBank/DDBJ whole genome shotgun (WGS) entry which is preliminary data.</text>
</comment>
<keyword evidence="7" id="KW-1185">Reference proteome</keyword>
<dbReference type="GO" id="GO:0008270">
    <property type="term" value="F:zinc ion binding"/>
    <property type="evidence" value="ECO:0007669"/>
    <property type="project" value="InterPro"/>
</dbReference>
<accession>A0AAE0HIR8</accession>
<feature type="region of interest" description="Disordered" evidence="4">
    <location>
        <begin position="1"/>
        <end position="30"/>
    </location>
</feature>
<dbReference type="AlphaFoldDB" id="A0AAE0HIR8"/>
<protein>
    <recommendedName>
        <fullName evidence="5">Xylanolytic transcriptional activator regulatory domain-containing protein</fullName>
    </recommendedName>
</protein>
<evidence type="ECO:0000256" key="1">
    <source>
        <dbReference type="ARBA" id="ARBA00023015"/>
    </source>
</evidence>
<evidence type="ECO:0000256" key="4">
    <source>
        <dbReference type="SAM" id="MobiDB-lite"/>
    </source>
</evidence>
<evidence type="ECO:0000256" key="3">
    <source>
        <dbReference type="ARBA" id="ARBA00023242"/>
    </source>
</evidence>
<evidence type="ECO:0000313" key="6">
    <source>
        <dbReference type="EMBL" id="KAK3297323.1"/>
    </source>
</evidence>
<gene>
    <name evidence="6" type="ORF">B0H64DRAFT_431288</name>
</gene>
<dbReference type="SMART" id="SM00906">
    <property type="entry name" value="Fungal_trans"/>
    <property type="match status" value="1"/>
</dbReference>
<dbReference type="GO" id="GO:0006351">
    <property type="term" value="P:DNA-templated transcription"/>
    <property type="evidence" value="ECO:0007669"/>
    <property type="project" value="InterPro"/>
</dbReference>
<dbReference type="GeneID" id="87842907"/>
<dbReference type="CDD" id="cd12148">
    <property type="entry name" value="fungal_TF_MHR"/>
    <property type="match status" value="1"/>
</dbReference>
<sequence length="641" mass="70681">MTDTTPPMHEFPDSDSLLAEHEAQRPRKKVRKGTRSCWEFASVVNSNQVDVHDRLGRMERLVKKLVEQMTRDSNAFSGIFLGDGLFRSTPDANIFGRNILAGSMPLPRLLTPDTSITWACDKPVAASSKLGKLSQRLAEAWPSQHELDRLLSGQVESSESLVLKASGMPYSGSASVQDILQMPPPGSHPVFVARKLLLLGIFLQGPVAGPLSEDAATDTSPSCYNIASGVVEAASLVTGNDELANSIEGIECIMMESLYHDLAGNLRRAWVAIRRAITMAQMMGLHRGADVDTPSLEVFDTGPRVFIDPQNLWLRLLQADRYTSLMLDLPQSSLDDVFASPRALERCTSQEKMRRLDCLAAGRILQRTTADMNDYTTTREIDTLLQTASASMPAQWWLTPDLSATSLTNPTTALTNGTTLMDQFVHFHLVGRLHLPYLLHPPSSTDHTSRHDHTYSQLTAMTATREMLARFLAFRALSPTAPYCRGMDFFAFIAAATLCVAHIQGWGWRRRQHNNYNNHHQNHNHNTNPEKDSIDSSGNGGMMINHLSLLAHQRPSDRGLAERTLVCIEQLAGVHVDDVATGEMADVLGRLLGMEEDAARGDGEEWALDGVDMGFEDILDGLGRGSGVSGEEQGRRIMLYI</sequence>
<evidence type="ECO:0000313" key="7">
    <source>
        <dbReference type="Proteomes" id="UP001278766"/>
    </source>
</evidence>
<dbReference type="PANTHER" id="PTHR47840:SF1">
    <property type="entry name" value="ZN(II)2CYS6 TRANSCRIPTION FACTOR (EUROFUNG)"/>
    <property type="match status" value="1"/>
</dbReference>
<evidence type="ECO:0000259" key="5">
    <source>
        <dbReference type="SMART" id="SM00906"/>
    </source>
</evidence>
<organism evidence="6 7">
    <name type="scientific">Chaetomium fimeti</name>
    <dbReference type="NCBI Taxonomy" id="1854472"/>
    <lineage>
        <taxon>Eukaryota</taxon>
        <taxon>Fungi</taxon>
        <taxon>Dikarya</taxon>
        <taxon>Ascomycota</taxon>
        <taxon>Pezizomycotina</taxon>
        <taxon>Sordariomycetes</taxon>
        <taxon>Sordariomycetidae</taxon>
        <taxon>Sordariales</taxon>
        <taxon>Chaetomiaceae</taxon>
        <taxon>Chaetomium</taxon>
    </lineage>
</organism>